<dbReference type="PRINTS" id="PR00364">
    <property type="entry name" value="DISEASERSIST"/>
</dbReference>
<name>A0ABP9GYW5_9ACTN</name>
<evidence type="ECO:0000313" key="3">
    <source>
        <dbReference type="EMBL" id="GAA4951790.1"/>
    </source>
</evidence>
<dbReference type="PANTHER" id="PTHR47691:SF3">
    <property type="entry name" value="HTH-TYPE TRANSCRIPTIONAL REGULATOR RV0890C-RELATED"/>
    <property type="match status" value="1"/>
</dbReference>
<dbReference type="Pfam" id="PF13560">
    <property type="entry name" value="HTH_31"/>
    <property type="match status" value="1"/>
</dbReference>
<protein>
    <recommendedName>
        <fullName evidence="2">NB-ARC domain-containing protein</fullName>
    </recommendedName>
</protein>
<dbReference type="Pfam" id="PF00931">
    <property type="entry name" value="NB-ARC"/>
    <property type="match status" value="1"/>
</dbReference>
<dbReference type="InterPro" id="IPR002182">
    <property type="entry name" value="NB-ARC"/>
</dbReference>
<proteinExistence type="predicted"/>
<dbReference type="Gene3D" id="1.25.40.10">
    <property type="entry name" value="Tetratricopeptide repeat domain"/>
    <property type="match status" value="2"/>
</dbReference>
<dbReference type="InterPro" id="IPR010982">
    <property type="entry name" value="Lambda_DNA-bd_dom_sf"/>
</dbReference>
<reference evidence="4" key="1">
    <citation type="journal article" date="2019" name="Int. J. Syst. Evol. Microbiol.">
        <title>The Global Catalogue of Microorganisms (GCM) 10K type strain sequencing project: providing services to taxonomists for standard genome sequencing and annotation.</title>
        <authorList>
            <consortium name="The Broad Institute Genomics Platform"/>
            <consortium name="The Broad Institute Genome Sequencing Center for Infectious Disease"/>
            <person name="Wu L."/>
            <person name="Ma J."/>
        </authorList>
    </citation>
    <scope>NUCLEOTIDE SEQUENCE [LARGE SCALE GENOMIC DNA]</scope>
    <source>
        <strain evidence="4">JCM 17986</strain>
    </source>
</reference>
<evidence type="ECO:0000313" key="4">
    <source>
        <dbReference type="Proteomes" id="UP001500466"/>
    </source>
</evidence>
<dbReference type="SUPFAM" id="SSF47413">
    <property type="entry name" value="lambda repressor-like DNA-binding domains"/>
    <property type="match status" value="1"/>
</dbReference>
<dbReference type="EMBL" id="BAABHS010000003">
    <property type="protein sequence ID" value="GAA4951790.1"/>
    <property type="molecule type" value="Genomic_DNA"/>
</dbReference>
<dbReference type="Proteomes" id="UP001500466">
    <property type="component" value="Unassembled WGS sequence"/>
</dbReference>
<dbReference type="RefSeq" id="WP_345674115.1">
    <property type="nucleotide sequence ID" value="NZ_BAABHS010000003.1"/>
</dbReference>
<dbReference type="Gene3D" id="1.10.10.10">
    <property type="entry name" value="Winged helix-like DNA-binding domain superfamily/Winged helix DNA-binding domain"/>
    <property type="match status" value="1"/>
</dbReference>
<dbReference type="InterPro" id="IPR036388">
    <property type="entry name" value="WH-like_DNA-bd_sf"/>
</dbReference>
<dbReference type="Gene3D" id="1.10.260.40">
    <property type="entry name" value="lambda repressor-like DNA-binding domains"/>
    <property type="match status" value="1"/>
</dbReference>
<gene>
    <name evidence="3" type="ORF">GCM10023205_10960</name>
</gene>
<dbReference type="PANTHER" id="PTHR47691">
    <property type="entry name" value="REGULATOR-RELATED"/>
    <property type="match status" value="1"/>
</dbReference>
<dbReference type="InterPro" id="IPR019734">
    <property type="entry name" value="TPR_rpt"/>
</dbReference>
<feature type="region of interest" description="Disordered" evidence="1">
    <location>
        <begin position="79"/>
        <end position="101"/>
    </location>
</feature>
<keyword evidence="4" id="KW-1185">Reference proteome</keyword>
<feature type="domain" description="NB-ARC" evidence="2">
    <location>
        <begin position="114"/>
        <end position="273"/>
    </location>
</feature>
<dbReference type="Gene3D" id="3.40.50.300">
    <property type="entry name" value="P-loop containing nucleotide triphosphate hydrolases"/>
    <property type="match status" value="1"/>
</dbReference>
<evidence type="ECO:0000256" key="1">
    <source>
        <dbReference type="SAM" id="MobiDB-lite"/>
    </source>
</evidence>
<comment type="caution">
    <text evidence="3">The sequence shown here is derived from an EMBL/GenBank/DDBJ whole genome shotgun (WGS) entry which is preliminary data.</text>
</comment>
<evidence type="ECO:0000259" key="2">
    <source>
        <dbReference type="Pfam" id="PF00931"/>
    </source>
</evidence>
<sequence>MAGQQHTDTTDAADELAARLRLLQERSGLGVRALARETGLSSSSLSRYLGGQTVAPWPAVIALCKHTRRDPRPLRPLWERAANPLPAPPKSSRQMHFPPRNDLPRDAPDFTGRADQLAAVLAAVDAHRVVALDGMAGVGKTCLAVHAAHRLAADYPDAQLYVDLHGFTEGRDPLDADSALRSLLTALDVPSEKVPREGVEQLAACWRAELARRRAVVVLDNAADAEHVRPLLPGAGPSVVLVTSRNRLVGLEEVPPVSLDVLTTEESAELLARASGDPGAGGRLDREPEAAAEVLRLCGHLPLALRLAAARLRHRPGWTVGILVERMAEGADEFDTAFAMSVRQLDRAQSRFFRLLGLLPGTSFDEYLAAALADVPPRTARAILEDLLDAHLVQQPSAGRYRMHDLVHQHARRASAHQDTPAEQQRAIGRLLDYYVHAAAAADAAMPFLSRGEAPAAGGAPAGLPPFADKNAAFAWYAAEYENLIAAFEIALATGADAHACELPRFMRAFFARRCGTTHLNFLFERSLAAAERLGDPRRRAEIHSDLGFARYNAGRMAEAHAEYRAAAELLGDDPWMLAELTLRRAYLTWDEGQVDAPLELFREAGRRYAAADCPAGAAHATAAEAWATLQLGHRDEAARLARETLAVPHTDPAWPPALTARITLGVAIAHDHPDEAAGQLHQALELARADGHKHNEAWCLNCLGVALRRMGRYDEALASHRQAFALLDELFEEHWKIHFLDSYAETCREAGLPEMALELHREALELAPKVGFRQKEALAHEGIAAVLAATDPAAAAEHRAAGEAIVRELGAGV</sequence>
<dbReference type="InterPro" id="IPR011990">
    <property type="entry name" value="TPR-like_helical_dom_sf"/>
</dbReference>
<dbReference type="Pfam" id="PF13424">
    <property type="entry name" value="TPR_12"/>
    <property type="match status" value="1"/>
</dbReference>
<dbReference type="SMART" id="SM00028">
    <property type="entry name" value="TPR"/>
    <property type="match status" value="3"/>
</dbReference>
<organism evidence="3 4">
    <name type="scientific">Yinghuangia aomiensis</name>
    <dbReference type="NCBI Taxonomy" id="676205"/>
    <lineage>
        <taxon>Bacteria</taxon>
        <taxon>Bacillati</taxon>
        <taxon>Actinomycetota</taxon>
        <taxon>Actinomycetes</taxon>
        <taxon>Kitasatosporales</taxon>
        <taxon>Streptomycetaceae</taxon>
        <taxon>Yinghuangia</taxon>
    </lineage>
</organism>
<dbReference type="SUPFAM" id="SSF52540">
    <property type="entry name" value="P-loop containing nucleoside triphosphate hydrolases"/>
    <property type="match status" value="1"/>
</dbReference>
<dbReference type="InterPro" id="IPR027417">
    <property type="entry name" value="P-loop_NTPase"/>
</dbReference>
<accession>A0ABP9GYW5</accession>
<dbReference type="SUPFAM" id="SSF48452">
    <property type="entry name" value="TPR-like"/>
    <property type="match status" value="2"/>
</dbReference>